<accession>A0AAV9S7H3</accession>
<protein>
    <submittedName>
        <fullName evidence="1">Uncharacterized protein</fullName>
    </submittedName>
</protein>
<proteinExistence type="predicted"/>
<name>A0AAV9S7H3_9TELE</name>
<reference evidence="1 2" key="1">
    <citation type="submission" date="2021-06" db="EMBL/GenBank/DDBJ databases">
        <authorList>
            <person name="Palmer J.M."/>
        </authorList>
    </citation>
    <scope>NUCLEOTIDE SEQUENCE [LARGE SCALE GENOMIC DNA]</scope>
    <source>
        <strain evidence="1 2">MEX-2019</strain>
        <tissue evidence="1">Muscle</tissue>
    </source>
</reference>
<evidence type="ECO:0000313" key="1">
    <source>
        <dbReference type="EMBL" id="KAK5617028.1"/>
    </source>
</evidence>
<keyword evidence="2" id="KW-1185">Reference proteome</keyword>
<gene>
    <name evidence="1" type="ORF">CRENBAI_016508</name>
</gene>
<dbReference type="Proteomes" id="UP001311232">
    <property type="component" value="Unassembled WGS sequence"/>
</dbReference>
<dbReference type="AlphaFoldDB" id="A0AAV9S7H3"/>
<dbReference type="EMBL" id="JAHHUM010000866">
    <property type="protein sequence ID" value="KAK5617028.1"/>
    <property type="molecule type" value="Genomic_DNA"/>
</dbReference>
<organism evidence="1 2">
    <name type="scientific">Crenichthys baileyi</name>
    <name type="common">White River springfish</name>
    <dbReference type="NCBI Taxonomy" id="28760"/>
    <lineage>
        <taxon>Eukaryota</taxon>
        <taxon>Metazoa</taxon>
        <taxon>Chordata</taxon>
        <taxon>Craniata</taxon>
        <taxon>Vertebrata</taxon>
        <taxon>Euteleostomi</taxon>
        <taxon>Actinopterygii</taxon>
        <taxon>Neopterygii</taxon>
        <taxon>Teleostei</taxon>
        <taxon>Neoteleostei</taxon>
        <taxon>Acanthomorphata</taxon>
        <taxon>Ovalentaria</taxon>
        <taxon>Atherinomorphae</taxon>
        <taxon>Cyprinodontiformes</taxon>
        <taxon>Goodeidae</taxon>
        <taxon>Crenichthys</taxon>
    </lineage>
</organism>
<comment type="caution">
    <text evidence="1">The sequence shown here is derived from an EMBL/GenBank/DDBJ whole genome shotgun (WGS) entry which is preliminary data.</text>
</comment>
<sequence length="165" mass="18527">MPMKTERYDGETVNVSAEHCGWGVTCYRALSLSEGCFPSLQPEDVALLAAGSWGGYGAQPDWRWMSHAEDMYLLSYKVLEIRPQMIVEPQIQEEKCDFSPGCKTVDQIFTPMELLVQLCEQESCSDNRTLWQFPVFHRKLVDQAANGAASPTDSSIKTHPLGNSY</sequence>
<evidence type="ECO:0000313" key="2">
    <source>
        <dbReference type="Proteomes" id="UP001311232"/>
    </source>
</evidence>